<evidence type="ECO:0000313" key="7">
    <source>
        <dbReference type="EMBL" id="KAB5568423.1"/>
    </source>
</evidence>
<proteinExistence type="predicted"/>
<evidence type="ECO:0000256" key="1">
    <source>
        <dbReference type="ARBA" id="ARBA00023015"/>
    </source>
</evidence>
<dbReference type="Proteomes" id="UP000326939">
    <property type="component" value="Chromosome 2"/>
</dbReference>
<dbReference type="EMBL" id="VDCV01000002">
    <property type="protein sequence ID" value="KAB5568423.1"/>
    <property type="molecule type" value="Genomic_DNA"/>
</dbReference>
<dbReference type="GO" id="GO:0003677">
    <property type="term" value="F:DNA binding"/>
    <property type="evidence" value="ECO:0007669"/>
    <property type="project" value="UniProtKB-KW"/>
</dbReference>
<keyword evidence="2" id="KW-0238">DNA-binding</keyword>
<feature type="domain" description="RWP-RK" evidence="6">
    <location>
        <begin position="1"/>
        <end position="81"/>
    </location>
</feature>
<organism evidence="7 8">
    <name type="scientific">Salix brachista</name>
    <dbReference type="NCBI Taxonomy" id="2182728"/>
    <lineage>
        <taxon>Eukaryota</taxon>
        <taxon>Viridiplantae</taxon>
        <taxon>Streptophyta</taxon>
        <taxon>Embryophyta</taxon>
        <taxon>Tracheophyta</taxon>
        <taxon>Spermatophyta</taxon>
        <taxon>Magnoliopsida</taxon>
        <taxon>eudicotyledons</taxon>
        <taxon>Gunneridae</taxon>
        <taxon>Pentapetalae</taxon>
        <taxon>rosids</taxon>
        <taxon>fabids</taxon>
        <taxon>Malpighiales</taxon>
        <taxon>Salicaceae</taxon>
        <taxon>Saliceae</taxon>
        <taxon>Salix</taxon>
    </lineage>
</organism>
<feature type="region of interest" description="Disordered" evidence="5">
    <location>
        <begin position="205"/>
        <end position="227"/>
    </location>
</feature>
<dbReference type="PROSITE" id="PS51519">
    <property type="entry name" value="RWP_RK"/>
    <property type="match status" value="1"/>
</dbReference>
<evidence type="ECO:0000256" key="5">
    <source>
        <dbReference type="SAM" id="MobiDB-lite"/>
    </source>
</evidence>
<comment type="caution">
    <text evidence="7">The sequence shown here is derived from an EMBL/GenBank/DDBJ whole genome shotgun (WGS) entry which is preliminary data.</text>
</comment>
<gene>
    <name evidence="7" type="ORF">DKX38_002216</name>
</gene>
<name>A0A5N5NNU9_9ROSI</name>
<evidence type="ECO:0000313" key="8">
    <source>
        <dbReference type="Proteomes" id="UP000326939"/>
    </source>
</evidence>
<dbReference type="Pfam" id="PF02042">
    <property type="entry name" value="RWP-RK"/>
    <property type="match status" value="1"/>
</dbReference>
<protein>
    <recommendedName>
        <fullName evidence="6">RWP-RK domain-containing protein</fullName>
    </recommendedName>
</protein>
<reference evidence="8" key="1">
    <citation type="journal article" date="2019" name="Gigascience">
        <title>De novo genome assembly of the endangered Acer yangbiense, a plant species with extremely small populations endemic to Yunnan Province, China.</title>
        <authorList>
            <person name="Yang J."/>
            <person name="Wariss H.M."/>
            <person name="Tao L."/>
            <person name="Zhang R."/>
            <person name="Yun Q."/>
            <person name="Hollingsworth P."/>
            <person name="Dao Z."/>
            <person name="Luo G."/>
            <person name="Guo H."/>
            <person name="Ma Y."/>
            <person name="Sun W."/>
        </authorList>
    </citation>
    <scope>NUCLEOTIDE SEQUENCE [LARGE SCALE GENOMIC DNA]</scope>
    <source>
        <strain evidence="8">cv. br00</strain>
    </source>
</reference>
<evidence type="ECO:0000256" key="3">
    <source>
        <dbReference type="ARBA" id="ARBA00023163"/>
    </source>
</evidence>
<evidence type="ECO:0000256" key="4">
    <source>
        <dbReference type="ARBA" id="ARBA00023242"/>
    </source>
</evidence>
<dbReference type="PANTHER" id="PTHR48460:SF1">
    <property type="entry name" value="RWP-RK DOMAIN-CONTAINING PROTEIN"/>
    <property type="match status" value="1"/>
</dbReference>
<accession>A0A5N5NNU9</accession>
<keyword evidence="8" id="KW-1185">Reference proteome</keyword>
<keyword evidence="3" id="KW-0804">Transcription</keyword>
<evidence type="ECO:0000259" key="6">
    <source>
        <dbReference type="PROSITE" id="PS51519"/>
    </source>
</evidence>
<keyword evidence="1" id="KW-0805">Transcription regulation</keyword>
<dbReference type="PANTHER" id="PTHR48460">
    <property type="entry name" value="RWP-RK DOMAIN-CONTAINING PROTEIN"/>
    <property type="match status" value="1"/>
</dbReference>
<dbReference type="InterPro" id="IPR003035">
    <property type="entry name" value="RWP-RK_dom"/>
</dbReference>
<keyword evidence="4" id="KW-0539">Nucleus</keyword>
<dbReference type="AlphaFoldDB" id="A0A5N5NNU9"/>
<sequence length="316" mass="35327">MNIQQQQQQNQSKPPSWEAISKHFSLPLSDAANNLGVCVSVLKKICRENGLDRWPYRKYLAGKSIEDIRRYAAREKLKALSDLAKAANKRFSLCVCIQNWFLDVHAYSLSLLLGLVRSVELLSLAYFHDLVSGIQQQNNENSKPHKLQQQGTKDVPVGRQHITLTSGLAKGLMGLDEFKYGFPSDGLSTATNKWWDSSLSGTQRATDRVGIETDEDDSHQSDEKTDAGTSVMIVDNETAENGKMESNEIDPQGTGLLTSVRKRAVEEGREALKLGVHRTYGANKLGRKQRALLLRIFGSSLPKQWIQDLCSNRVEL</sequence>
<evidence type="ECO:0000256" key="2">
    <source>
        <dbReference type="ARBA" id="ARBA00023125"/>
    </source>
</evidence>